<dbReference type="PATRIC" id="fig|1003200.3.peg.3965"/>
<dbReference type="InterPro" id="IPR036188">
    <property type="entry name" value="FAD/NAD-bd_sf"/>
</dbReference>
<dbReference type="eggNOG" id="COG0665">
    <property type="taxonomic scope" value="Bacteria"/>
</dbReference>
<accession>F7T4W7</accession>
<dbReference type="Gene3D" id="3.50.50.60">
    <property type="entry name" value="FAD/NAD(P)-binding domain"/>
    <property type="match status" value="1"/>
</dbReference>
<protein>
    <submittedName>
        <fullName evidence="1">FAD dependent oxidoreductase</fullName>
    </submittedName>
</protein>
<reference evidence="1 2" key="1">
    <citation type="submission" date="2011-06" db="EMBL/GenBank/DDBJ databases">
        <authorList>
            <person name="Bador J."/>
            <person name="Amoureux L."/>
            <person name="Neuwirth C."/>
        </authorList>
    </citation>
    <scope>NUCLEOTIDE SEQUENCE [LARGE SCALE GENOMIC DNA]</scope>
    <source>
        <strain evidence="1 2">AXX-A</strain>
    </source>
</reference>
<dbReference type="AlphaFoldDB" id="F7T4W7"/>
<dbReference type="Gene3D" id="3.30.9.10">
    <property type="entry name" value="D-Amino Acid Oxidase, subunit A, domain 2"/>
    <property type="match status" value="1"/>
</dbReference>
<dbReference type="HOGENOM" id="CLU_2327436_0_0_4"/>
<dbReference type="Proteomes" id="UP000004853">
    <property type="component" value="Unassembled WGS sequence"/>
</dbReference>
<organism evidence="1 2">
    <name type="scientific">Achromobacter insuavis AXX-A</name>
    <dbReference type="NCBI Taxonomy" id="1003200"/>
    <lineage>
        <taxon>Bacteria</taxon>
        <taxon>Pseudomonadati</taxon>
        <taxon>Pseudomonadota</taxon>
        <taxon>Betaproteobacteria</taxon>
        <taxon>Burkholderiales</taxon>
        <taxon>Alcaligenaceae</taxon>
        <taxon>Achromobacter</taxon>
    </lineage>
</organism>
<gene>
    <name evidence="1" type="ORF">AXXA_19947</name>
</gene>
<comment type="caution">
    <text evidence="1">The sequence shown here is derived from an EMBL/GenBank/DDBJ whole genome shotgun (WGS) entry which is preliminary data.</text>
</comment>
<evidence type="ECO:0000313" key="1">
    <source>
        <dbReference type="EMBL" id="EGP44589.1"/>
    </source>
</evidence>
<evidence type="ECO:0000313" key="2">
    <source>
        <dbReference type="Proteomes" id="UP000004853"/>
    </source>
</evidence>
<sequence>MAGTPFEYRWCGRVAITRDYLPHLHEPQPGLLVDIGCQGRGVGLQTSMGRAMAQYLVSGDAKALPVPLSPVTPFPLYGLRRLYVNAVVTWYRMTDGGV</sequence>
<proteinExistence type="predicted"/>
<dbReference type="EMBL" id="AFRQ01000077">
    <property type="protein sequence ID" value="EGP44589.1"/>
    <property type="molecule type" value="Genomic_DNA"/>
</dbReference>
<name>F7T4W7_9BURK</name>